<feature type="DNA-binding region" description="H-T-H motif" evidence="4">
    <location>
        <begin position="45"/>
        <end position="64"/>
    </location>
</feature>
<feature type="domain" description="HTH tetR-type" evidence="5">
    <location>
        <begin position="22"/>
        <end position="82"/>
    </location>
</feature>
<dbReference type="GO" id="GO:0000976">
    <property type="term" value="F:transcription cis-regulatory region binding"/>
    <property type="evidence" value="ECO:0007669"/>
    <property type="project" value="TreeGrafter"/>
</dbReference>
<evidence type="ECO:0000313" key="6">
    <source>
        <dbReference type="EMBL" id="PFG20868.1"/>
    </source>
</evidence>
<gene>
    <name evidence="6" type="ORF">ATL40_2483</name>
</gene>
<dbReference type="AlphaFoldDB" id="A0A2A9D2C3"/>
<dbReference type="PANTHER" id="PTHR30055:SF234">
    <property type="entry name" value="HTH-TYPE TRANSCRIPTIONAL REGULATOR BETI"/>
    <property type="match status" value="1"/>
</dbReference>
<evidence type="ECO:0000256" key="3">
    <source>
        <dbReference type="ARBA" id="ARBA00023163"/>
    </source>
</evidence>
<dbReference type="Gene3D" id="1.10.357.10">
    <property type="entry name" value="Tetracycline Repressor, domain 2"/>
    <property type="match status" value="1"/>
</dbReference>
<dbReference type="InterPro" id="IPR050109">
    <property type="entry name" value="HTH-type_TetR-like_transc_reg"/>
</dbReference>
<dbReference type="PANTHER" id="PTHR30055">
    <property type="entry name" value="HTH-TYPE TRANSCRIPTIONAL REGULATOR RUTR"/>
    <property type="match status" value="1"/>
</dbReference>
<dbReference type="OrthoDB" id="9816320at2"/>
<dbReference type="GO" id="GO:0003700">
    <property type="term" value="F:DNA-binding transcription factor activity"/>
    <property type="evidence" value="ECO:0007669"/>
    <property type="project" value="TreeGrafter"/>
</dbReference>
<organism evidence="6 7">
    <name type="scientific">Serinibacter salmoneus</name>
    <dbReference type="NCBI Taxonomy" id="556530"/>
    <lineage>
        <taxon>Bacteria</taxon>
        <taxon>Bacillati</taxon>
        <taxon>Actinomycetota</taxon>
        <taxon>Actinomycetes</taxon>
        <taxon>Micrococcales</taxon>
        <taxon>Beutenbergiaceae</taxon>
        <taxon>Serinibacter</taxon>
    </lineage>
</organism>
<keyword evidence="7" id="KW-1185">Reference proteome</keyword>
<evidence type="ECO:0000256" key="2">
    <source>
        <dbReference type="ARBA" id="ARBA00023125"/>
    </source>
</evidence>
<sequence length="224" mass="24486">METEIDLSELPLQRVPTQARSREKVRRALEAAEHIAETEGPEALSLTHVAERAGLSVGALYQYLPDREAITAAVQARCYLRLERYVDEALAQGPPSPHRDGDPLDSMLAIVANSYAVTGLARALHAVAPSPEQAAARREHKRRMAERTESALRAFDLLPDGVDAARVARIVYVTVDAHMHDAADLAQESDDPDTEYAGRIREVEKMLAPYLRVSARAADVTGAS</sequence>
<evidence type="ECO:0000256" key="1">
    <source>
        <dbReference type="ARBA" id="ARBA00023015"/>
    </source>
</evidence>
<evidence type="ECO:0000256" key="4">
    <source>
        <dbReference type="PROSITE-ProRule" id="PRU00335"/>
    </source>
</evidence>
<dbReference type="Proteomes" id="UP000224915">
    <property type="component" value="Unassembled WGS sequence"/>
</dbReference>
<dbReference type="Pfam" id="PF00440">
    <property type="entry name" value="TetR_N"/>
    <property type="match status" value="1"/>
</dbReference>
<comment type="caution">
    <text evidence="6">The sequence shown here is derived from an EMBL/GenBank/DDBJ whole genome shotgun (WGS) entry which is preliminary data.</text>
</comment>
<dbReference type="InterPro" id="IPR009057">
    <property type="entry name" value="Homeodomain-like_sf"/>
</dbReference>
<accession>A0A2A9D2C3</accession>
<dbReference type="PROSITE" id="PS50977">
    <property type="entry name" value="HTH_TETR_2"/>
    <property type="match status" value="1"/>
</dbReference>
<keyword evidence="2 4" id="KW-0238">DNA-binding</keyword>
<keyword evidence="3" id="KW-0804">Transcription</keyword>
<dbReference type="InterPro" id="IPR001647">
    <property type="entry name" value="HTH_TetR"/>
</dbReference>
<evidence type="ECO:0000313" key="7">
    <source>
        <dbReference type="Proteomes" id="UP000224915"/>
    </source>
</evidence>
<dbReference type="SUPFAM" id="SSF46689">
    <property type="entry name" value="Homeodomain-like"/>
    <property type="match status" value="1"/>
</dbReference>
<reference evidence="6 7" key="1">
    <citation type="submission" date="2017-10" db="EMBL/GenBank/DDBJ databases">
        <title>Sequencing the genomes of 1000 actinobacteria strains.</title>
        <authorList>
            <person name="Klenk H.-P."/>
        </authorList>
    </citation>
    <scope>NUCLEOTIDE SEQUENCE [LARGE SCALE GENOMIC DNA]</scope>
    <source>
        <strain evidence="6 7">DSM 21801</strain>
    </source>
</reference>
<evidence type="ECO:0000259" key="5">
    <source>
        <dbReference type="PROSITE" id="PS50977"/>
    </source>
</evidence>
<proteinExistence type="predicted"/>
<dbReference type="RefSeq" id="WP_098469785.1">
    <property type="nucleotide sequence ID" value="NZ_PDJD01000001.1"/>
</dbReference>
<protein>
    <submittedName>
        <fullName evidence="6">TetR family transcriptional regulator</fullName>
    </submittedName>
</protein>
<dbReference type="EMBL" id="PDJD01000001">
    <property type="protein sequence ID" value="PFG20868.1"/>
    <property type="molecule type" value="Genomic_DNA"/>
</dbReference>
<name>A0A2A9D2C3_9MICO</name>
<keyword evidence="1" id="KW-0805">Transcription regulation</keyword>